<proteinExistence type="predicted"/>
<accession>G9XTJ3</accession>
<dbReference type="HOGENOM" id="CLU_3232643_0_0_9"/>
<evidence type="ECO:0000313" key="3">
    <source>
        <dbReference type="Proteomes" id="UP000004416"/>
    </source>
</evidence>
<evidence type="ECO:0000256" key="1">
    <source>
        <dbReference type="SAM" id="Phobius"/>
    </source>
</evidence>
<dbReference type="AlphaFoldDB" id="G9XTJ3"/>
<reference evidence="2 3" key="1">
    <citation type="submission" date="2011-08" db="EMBL/GenBank/DDBJ databases">
        <authorList>
            <person name="Weinstock G."/>
            <person name="Sodergren E."/>
            <person name="Clifton S."/>
            <person name="Fulton L."/>
            <person name="Fulton B."/>
            <person name="Courtney L."/>
            <person name="Fronick C."/>
            <person name="Harrison M."/>
            <person name="Strong C."/>
            <person name="Farmer C."/>
            <person name="Delahaunty K."/>
            <person name="Markovic C."/>
            <person name="Hall O."/>
            <person name="Minx P."/>
            <person name="Tomlinson C."/>
            <person name="Mitreva M."/>
            <person name="Hou S."/>
            <person name="Chen J."/>
            <person name="Wollam A."/>
            <person name="Pepin K.H."/>
            <person name="Johnson M."/>
            <person name="Bhonagiri V."/>
            <person name="Zhang X."/>
            <person name="Suruliraj S."/>
            <person name="Warren W."/>
            <person name="Chinwalla A."/>
            <person name="Mardis E.R."/>
            <person name="Wilson R.K."/>
        </authorList>
    </citation>
    <scope>NUCLEOTIDE SEQUENCE [LARGE SCALE GENOMIC DNA]</scope>
    <source>
        <strain evidence="2 3">DP7</strain>
    </source>
</reference>
<sequence length="43" mass="5053">MQFNFFVLDRYSLVLILGRCPLAVFLYWGWGYYNPIVTGCNMA</sequence>
<keyword evidence="1" id="KW-1133">Transmembrane helix</keyword>
<dbReference type="Proteomes" id="UP000004416">
    <property type="component" value="Unassembled WGS sequence"/>
</dbReference>
<keyword evidence="1" id="KW-0812">Transmembrane</keyword>
<gene>
    <name evidence="2" type="ORF">HMPREF0322_04300</name>
</gene>
<organism evidence="2 3">
    <name type="scientific">Desulfitobacterium hafniense DP7</name>
    <dbReference type="NCBI Taxonomy" id="537010"/>
    <lineage>
        <taxon>Bacteria</taxon>
        <taxon>Bacillati</taxon>
        <taxon>Bacillota</taxon>
        <taxon>Clostridia</taxon>
        <taxon>Eubacteriales</taxon>
        <taxon>Desulfitobacteriaceae</taxon>
        <taxon>Desulfitobacterium</taxon>
    </lineage>
</organism>
<dbReference type="EMBL" id="AFZX01000109">
    <property type="protein sequence ID" value="EHL04994.1"/>
    <property type="molecule type" value="Genomic_DNA"/>
</dbReference>
<comment type="caution">
    <text evidence="2">The sequence shown here is derived from an EMBL/GenBank/DDBJ whole genome shotgun (WGS) entry which is preliminary data.</text>
</comment>
<protein>
    <submittedName>
        <fullName evidence="2">Uncharacterized protein</fullName>
    </submittedName>
</protein>
<name>G9XTJ3_DESHA</name>
<keyword evidence="1" id="KW-0472">Membrane</keyword>
<feature type="transmembrane region" description="Helical" evidence="1">
    <location>
        <begin position="12"/>
        <end position="33"/>
    </location>
</feature>
<evidence type="ECO:0000313" key="2">
    <source>
        <dbReference type="EMBL" id="EHL04994.1"/>
    </source>
</evidence>